<evidence type="ECO:0000313" key="2">
    <source>
        <dbReference type="Proteomes" id="UP001431926"/>
    </source>
</evidence>
<dbReference type="Proteomes" id="UP001431926">
    <property type="component" value="Chromosome"/>
</dbReference>
<organism evidence="1 2">
    <name type="scientific">Streptomyces anulatus</name>
    <name type="common">Streptomyces chrysomallus</name>
    <dbReference type="NCBI Taxonomy" id="1892"/>
    <lineage>
        <taxon>Bacteria</taxon>
        <taxon>Bacillati</taxon>
        <taxon>Actinomycetota</taxon>
        <taxon>Actinomycetes</taxon>
        <taxon>Kitasatosporales</taxon>
        <taxon>Streptomycetaceae</taxon>
        <taxon>Streptomyces</taxon>
    </lineage>
</organism>
<evidence type="ECO:0008006" key="3">
    <source>
        <dbReference type="Google" id="ProtNLM"/>
    </source>
</evidence>
<reference evidence="1" key="1">
    <citation type="submission" date="2022-10" db="EMBL/GenBank/DDBJ databases">
        <title>The complete genomes of actinobacterial strains from the NBC collection.</title>
        <authorList>
            <person name="Joergensen T.S."/>
            <person name="Alvarez Arevalo M."/>
            <person name="Sterndorff E.B."/>
            <person name="Faurdal D."/>
            <person name="Vuksanovic O."/>
            <person name="Mourched A.-S."/>
            <person name="Charusanti P."/>
            <person name="Shaw S."/>
            <person name="Blin K."/>
            <person name="Weber T."/>
        </authorList>
    </citation>
    <scope>NUCLEOTIDE SEQUENCE</scope>
    <source>
        <strain evidence="1">NBC_01436</strain>
    </source>
</reference>
<keyword evidence="2" id="KW-1185">Reference proteome</keyword>
<sequence>MQVLFLALGASRKRAVLDESAELRASGAQVIVVVDKKKSWLSQEFAPGVVVTTLKELEARHLPRRMEHALLYRVPRATVRAVGRGPLRGRARRGLKAYERGLAAKLHRKVFVPAHRRLWPDAQARMVLAPFAARGGLDLLVVSDALSVPRAVRLLDAWATDGIKPRVCYGLDYDVPSGTQQARTATTQGQR</sequence>
<dbReference type="RefSeq" id="WP_219609973.1">
    <property type="nucleotide sequence ID" value="NZ_CP080029.1"/>
</dbReference>
<protein>
    <recommendedName>
        <fullName evidence="3">Glycosyltransferase family 4 protein</fullName>
    </recommendedName>
</protein>
<accession>A0ABZ1ZQL1</accession>
<evidence type="ECO:0000313" key="1">
    <source>
        <dbReference type="EMBL" id="WUX39693.1"/>
    </source>
</evidence>
<proteinExistence type="predicted"/>
<dbReference type="EMBL" id="CP109491">
    <property type="protein sequence ID" value="WUX39693.1"/>
    <property type="molecule type" value="Genomic_DNA"/>
</dbReference>
<gene>
    <name evidence="1" type="ORF">OG367_27335</name>
</gene>
<name>A0ABZ1ZQL1_STRAQ</name>